<dbReference type="Proteomes" id="UP000295341">
    <property type="component" value="Unassembled WGS sequence"/>
</dbReference>
<dbReference type="NCBIfam" id="TIGR02778">
    <property type="entry name" value="ligD_pol"/>
    <property type="match status" value="1"/>
</dbReference>
<dbReference type="InterPro" id="IPR033651">
    <property type="entry name" value="PaeLigD_Pol-like"/>
</dbReference>
<dbReference type="Gene3D" id="2.40.50.140">
    <property type="entry name" value="Nucleic acid-binding proteins"/>
    <property type="match status" value="1"/>
</dbReference>
<keyword evidence="17" id="KW-0464">Manganese</keyword>
<evidence type="ECO:0000256" key="6">
    <source>
        <dbReference type="ARBA" id="ARBA00022722"/>
    </source>
</evidence>
<dbReference type="InterPro" id="IPR012340">
    <property type="entry name" value="NA-bd_OB-fold"/>
</dbReference>
<evidence type="ECO:0000313" key="23">
    <source>
        <dbReference type="EMBL" id="TDU28305.1"/>
    </source>
</evidence>
<dbReference type="GO" id="GO:0006281">
    <property type="term" value="P:DNA repair"/>
    <property type="evidence" value="ECO:0007669"/>
    <property type="project" value="UniProtKB-KW"/>
</dbReference>
<dbReference type="GO" id="GO:0003677">
    <property type="term" value="F:DNA binding"/>
    <property type="evidence" value="ECO:0007669"/>
    <property type="project" value="UniProtKB-KW"/>
</dbReference>
<evidence type="ECO:0000256" key="11">
    <source>
        <dbReference type="ARBA" id="ARBA00022839"/>
    </source>
</evidence>
<dbReference type="CDD" id="cd04862">
    <property type="entry name" value="PaeLigD_Pol_like"/>
    <property type="match status" value="1"/>
</dbReference>
<dbReference type="OrthoDB" id="9802472at2"/>
<evidence type="ECO:0000256" key="21">
    <source>
        <dbReference type="SAM" id="MobiDB-lite"/>
    </source>
</evidence>
<feature type="region of interest" description="Disordered" evidence="21">
    <location>
        <begin position="1"/>
        <end position="35"/>
    </location>
</feature>
<dbReference type="CDD" id="cd07906">
    <property type="entry name" value="Adenylation_DNA_ligase_LigD_LigC"/>
    <property type="match status" value="1"/>
</dbReference>
<dbReference type="Pfam" id="PF21686">
    <property type="entry name" value="LigD_Prim-Pol"/>
    <property type="match status" value="1"/>
</dbReference>
<evidence type="ECO:0000259" key="22">
    <source>
        <dbReference type="PROSITE" id="PS50160"/>
    </source>
</evidence>
<dbReference type="PROSITE" id="PS50160">
    <property type="entry name" value="DNA_LIGASE_A3"/>
    <property type="match status" value="1"/>
</dbReference>
<keyword evidence="5" id="KW-0548">Nucleotidyltransferase</keyword>
<evidence type="ECO:0000256" key="9">
    <source>
        <dbReference type="ARBA" id="ARBA00022763"/>
    </source>
</evidence>
<evidence type="ECO:0000256" key="13">
    <source>
        <dbReference type="ARBA" id="ARBA00022932"/>
    </source>
</evidence>
<dbReference type="RefSeq" id="WP_133881860.1">
    <property type="nucleotide sequence ID" value="NZ_MWIN01000017.1"/>
</dbReference>
<keyword evidence="6" id="KW-0540">Nuclease</keyword>
<gene>
    <name evidence="23" type="ORF">DFR24_2673</name>
</gene>
<evidence type="ECO:0000256" key="17">
    <source>
        <dbReference type="ARBA" id="ARBA00023211"/>
    </source>
</evidence>
<sequence>MAAVRRRYPSPSRRAAGSGAKTPAGAAASPHKRSGDALATYRSKRAFNITSEPAGTKAVRAGGRSFVVQKHDASHLHYDFRLEHGGVLLSWAVPKGPSLSPKIKRLAVQTENHPVAYASFEGSIPEGQYGAGDVLVWDRGRWEPDIDPDAGLQKGHLSFHLHGERLEGAFDLVRTRGGKAAQGPGSTWLLIKHADEHARAADEPPITEQFEDSVMSAPARAKTRTAKKQSAKALPPSKRASKAKVASGRKGARTAMALEDIELQLATAVESPPTRGSWVYEIKFDGYRLLAAADGDDVRLRSRNHLDWTRTFPAVTAALQALDLPSCVLDGELCFVKPDGTTSFQELQRVLPRGGHKGTPPVEQAHLVFHLFDLLFHDDEDLRALPLLERKSRLRALLPKKPVVPLAYSDHVATDGRTALSQACQAGLEGLIVKRSDAAYVGGRSVHWLKLKCRRRQEFVIVGMASAQSGKRTGFRSLLLGLREEDGTLRYSGKVGTGFDETLLSDLSKRLGKMRVDATAVRNPPKERGLVWVRPELVAEIDFAEFTRDGLVRQASFQGLRLDKPATDVRRERAAPVRSVAGKKSRAASPDTDASGPLVVEDVNITHPGRVVDSPSGLTKGDLARYHERVSELMLPYAVDRPLALVRCPDGDASPCFFQKQKPRGTGKSVGHKRVGAHEILYARGARGILELVQFNAIEFHGWGARAAKPHRPDWIVMDLDPDAGLSFAKVVDAALEMREALASIGLESFVKVTGGKGLHVVAPIVPRAGWDEVKAFAHGIATAFAERSPERYVATMSKARRKGKIFIDYLRNGEGATAVLPYSPRARPGAPVALPVKWRDLKHVDPAEFTVREATRWLRKRRVDPWADFFELQQELPEMPQDR</sequence>
<dbReference type="GO" id="GO:0003887">
    <property type="term" value="F:DNA-directed DNA polymerase activity"/>
    <property type="evidence" value="ECO:0007669"/>
    <property type="project" value="UniProtKB-KW"/>
</dbReference>
<dbReference type="NCBIfam" id="NF004628">
    <property type="entry name" value="PRK05972.1"/>
    <property type="match status" value="1"/>
</dbReference>
<proteinExistence type="predicted"/>
<dbReference type="NCBIfam" id="TIGR02776">
    <property type="entry name" value="NHEJ_ligase_prk"/>
    <property type="match status" value="1"/>
</dbReference>
<dbReference type="GO" id="GO:0003910">
    <property type="term" value="F:DNA ligase (ATP) activity"/>
    <property type="evidence" value="ECO:0007669"/>
    <property type="project" value="UniProtKB-EC"/>
</dbReference>
<dbReference type="GO" id="GO:0046872">
    <property type="term" value="F:metal ion binding"/>
    <property type="evidence" value="ECO:0007669"/>
    <property type="project" value="UniProtKB-KW"/>
</dbReference>
<feature type="domain" description="ATP-dependent DNA ligase family profile" evidence="22">
    <location>
        <begin position="360"/>
        <end position="452"/>
    </location>
</feature>
<evidence type="ECO:0000256" key="1">
    <source>
        <dbReference type="ARBA" id="ARBA00001936"/>
    </source>
</evidence>
<keyword evidence="11" id="KW-0269">Exonuclease</keyword>
<dbReference type="NCBIfam" id="TIGR02779">
    <property type="entry name" value="NHEJ_ligase_lig"/>
    <property type="match status" value="1"/>
</dbReference>
<evidence type="ECO:0000256" key="5">
    <source>
        <dbReference type="ARBA" id="ARBA00022695"/>
    </source>
</evidence>
<evidence type="ECO:0000256" key="8">
    <source>
        <dbReference type="ARBA" id="ARBA00022741"/>
    </source>
</evidence>
<dbReference type="Pfam" id="PF13298">
    <property type="entry name" value="LigD_N"/>
    <property type="match status" value="1"/>
</dbReference>
<keyword evidence="7" id="KW-0479">Metal-binding</keyword>
<keyword evidence="3 23" id="KW-0436">Ligase</keyword>
<accession>A0A4R7P3H0</accession>
<comment type="caution">
    <text evidence="23">The sequence shown here is derived from an EMBL/GenBank/DDBJ whole genome shotgun (WGS) entry which is preliminary data.</text>
</comment>
<name>A0A4R7P3H0_9GAMM</name>
<dbReference type="Gene3D" id="3.30.470.30">
    <property type="entry name" value="DNA ligase/mRNA capping enzyme"/>
    <property type="match status" value="1"/>
</dbReference>
<dbReference type="InterPro" id="IPR014144">
    <property type="entry name" value="LigD_PE_domain"/>
</dbReference>
<evidence type="ECO:0000313" key="24">
    <source>
        <dbReference type="Proteomes" id="UP000295341"/>
    </source>
</evidence>
<keyword evidence="13" id="KW-0239">DNA-directed DNA polymerase</keyword>
<keyword evidence="18" id="KW-0511">Multifunctional enzyme</keyword>
<evidence type="ECO:0000256" key="14">
    <source>
        <dbReference type="ARBA" id="ARBA00023125"/>
    </source>
</evidence>
<keyword evidence="8" id="KW-0547">Nucleotide-binding</keyword>
<dbReference type="InterPro" id="IPR052171">
    <property type="entry name" value="NHEJ_LigD"/>
</dbReference>
<keyword evidence="9" id="KW-0227">DNA damage</keyword>
<keyword evidence="15" id="KW-0233">DNA recombination</keyword>
<evidence type="ECO:0000256" key="19">
    <source>
        <dbReference type="ARBA" id="ARBA00029943"/>
    </source>
</evidence>
<evidence type="ECO:0000256" key="15">
    <source>
        <dbReference type="ARBA" id="ARBA00023172"/>
    </source>
</evidence>
<dbReference type="Pfam" id="PF04679">
    <property type="entry name" value="DNA_ligase_A_C"/>
    <property type="match status" value="1"/>
</dbReference>
<dbReference type="Gene3D" id="3.30.1490.70">
    <property type="match status" value="1"/>
</dbReference>
<dbReference type="NCBIfam" id="TIGR02777">
    <property type="entry name" value="LigD_PE_dom"/>
    <property type="match status" value="1"/>
</dbReference>
<dbReference type="SUPFAM" id="SSF56091">
    <property type="entry name" value="DNA ligase/mRNA capping enzyme, catalytic domain"/>
    <property type="match status" value="1"/>
</dbReference>
<keyword evidence="24" id="KW-1185">Reference proteome</keyword>
<dbReference type="CDD" id="cd07971">
    <property type="entry name" value="OBF_DNA_ligase_LigD"/>
    <property type="match status" value="1"/>
</dbReference>
<evidence type="ECO:0000256" key="12">
    <source>
        <dbReference type="ARBA" id="ARBA00022840"/>
    </source>
</evidence>
<comment type="cofactor">
    <cofactor evidence="1">
        <name>Mn(2+)</name>
        <dbReference type="ChEBI" id="CHEBI:29035"/>
    </cofactor>
</comment>
<evidence type="ECO:0000256" key="4">
    <source>
        <dbReference type="ARBA" id="ARBA00022679"/>
    </source>
</evidence>
<dbReference type="EC" id="6.5.1.1" evidence="2"/>
<dbReference type="InterPro" id="IPR014143">
    <property type="entry name" value="NHEJ_ligase_prk"/>
</dbReference>
<dbReference type="AlphaFoldDB" id="A0A4R7P3H0"/>
<dbReference type="InterPro" id="IPR012310">
    <property type="entry name" value="DNA_ligase_ATP-dep_cent"/>
</dbReference>
<evidence type="ECO:0000256" key="16">
    <source>
        <dbReference type="ARBA" id="ARBA00023204"/>
    </source>
</evidence>
<keyword evidence="12" id="KW-0067">ATP-binding</keyword>
<dbReference type="InterPro" id="IPR014146">
    <property type="entry name" value="LigD_ligase_dom"/>
</dbReference>
<evidence type="ECO:0000256" key="3">
    <source>
        <dbReference type="ARBA" id="ARBA00022598"/>
    </source>
</evidence>
<dbReference type="SUPFAM" id="SSF50249">
    <property type="entry name" value="Nucleic acid-binding proteins"/>
    <property type="match status" value="1"/>
</dbReference>
<evidence type="ECO:0000256" key="2">
    <source>
        <dbReference type="ARBA" id="ARBA00012727"/>
    </source>
</evidence>
<protein>
    <recommendedName>
        <fullName evidence="2">DNA ligase (ATP)</fullName>
        <ecNumber evidence="2">6.5.1.1</ecNumber>
    </recommendedName>
    <alternativeName>
        <fullName evidence="19">NHEJ DNA polymerase</fullName>
    </alternativeName>
</protein>
<dbReference type="PANTHER" id="PTHR42705">
    <property type="entry name" value="BIFUNCTIONAL NON-HOMOLOGOUS END JOINING PROTEIN LIGD"/>
    <property type="match status" value="1"/>
</dbReference>
<evidence type="ECO:0000256" key="20">
    <source>
        <dbReference type="ARBA" id="ARBA00034003"/>
    </source>
</evidence>
<keyword evidence="16" id="KW-0234">DNA repair</keyword>
<feature type="region of interest" description="Disordered" evidence="21">
    <location>
        <begin position="223"/>
        <end position="249"/>
    </location>
</feature>
<keyword evidence="10" id="KW-0378">Hydrolase</keyword>
<dbReference type="EMBL" id="SOBT01000009">
    <property type="protein sequence ID" value="TDU28305.1"/>
    <property type="molecule type" value="Genomic_DNA"/>
</dbReference>
<dbReference type="Pfam" id="PF01068">
    <property type="entry name" value="DNA_ligase_A_M"/>
    <property type="match status" value="1"/>
</dbReference>
<evidence type="ECO:0000256" key="10">
    <source>
        <dbReference type="ARBA" id="ARBA00022801"/>
    </source>
</evidence>
<evidence type="ECO:0000256" key="7">
    <source>
        <dbReference type="ARBA" id="ARBA00022723"/>
    </source>
</evidence>
<dbReference type="Gene3D" id="3.90.920.10">
    <property type="entry name" value="DNA primase, PRIM domain"/>
    <property type="match status" value="1"/>
</dbReference>
<dbReference type="PANTHER" id="PTHR42705:SF2">
    <property type="entry name" value="BIFUNCTIONAL NON-HOMOLOGOUS END JOINING PROTEIN LIGD"/>
    <property type="match status" value="1"/>
</dbReference>
<dbReference type="GO" id="GO:0004527">
    <property type="term" value="F:exonuclease activity"/>
    <property type="evidence" value="ECO:0007669"/>
    <property type="project" value="UniProtKB-KW"/>
</dbReference>
<keyword evidence="14" id="KW-0238">DNA-binding</keyword>
<comment type="catalytic activity">
    <reaction evidence="20">
        <text>ATP + (deoxyribonucleotide)n-3'-hydroxyl + 5'-phospho-(deoxyribonucleotide)m = (deoxyribonucleotide)n+m + AMP + diphosphate.</text>
        <dbReference type="EC" id="6.5.1.1"/>
    </reaction>
</comment>
<organism evidence="23 24">
    <name type="scientific">Panacagrimonas perspica</name>
    <dbReference type="NCBI Taxonomy" id="381431"/>
    <lineage>
        <taxon>Bacteria</taxon>
        <taxon>Pseudomonadati</taxon>
        <taxon>Pseudomonadota</taxon>
        <taxon>Gammaproteobacteria</taxon>
        <taxon>Nevskiales</taxon>
        <taxon>Nevskiaceae</taxon>
        <taxon>Panacagrimonas</taxon>
    </lineage>
</organism>
<reference evidence="23 24" key="1">
    <citation type="submission" date="2019-03" db="EMBL/GenBank/DDBJ databases">
        <title>Genomic Encyclopedia of Type Strains, Phase IV (KMG-IV): sequencing the most valuable type-strain genomes for metagenomic binning, comparative biology and taxonomic classification.</title>
        <authorList>
            <person name="Goeker M."/>
        </authorList>
    </citation>
    <scope>NUCLEOTIDE SEQUENCE [LARGE SCALE GENOMIC DNA]</scope>
    <source>
        <strain evidence="23 24">DSM 26377</strain>
    </source>
</reference>
<dbReference type="InterPro" id="IPR012309">
    <property type="entry name" value="DNA_ligase_ATP-dep_C"/>
</dbReference>
<keyword evidence="4" id="KW-0808">Transferase</keyword>
<dbReference type="GO" id="GO:0005524">
    <property type="term" value="F:ATP binding"/>
    <property type="evidence" value="ECO:0007669"/>
    <property type="project" value="UniProtKB-KW"/>
</dbReference>
<evidence type="ECO:0000256" key="18">
    <source>
        <dbReference type="ARBA" id="ARBA00023268"/>
    </source>
</evidence>
<dbReference type="GO" id="GO:0006310">
    <property type="term" value="P:DNA recombination"/>
    <property type="evidence" value="ECO:0007669"/>
    <property type="project" value="UniProtKB-KW"/>
</dbReference>
<dbReference type="InterPro" id="IPR014145">
    <property type="entry name" value="LigD_pol_dom"/>
</dbReference>
<feature type="region of interest" description="Disordered" evidence="21">
    <location>
        <begin position="568"/>
        <end position="597"/>
    </location>
</feature>